<keyword evidence="2 3" id="KW-0378">Hydrolase</keyword>
<dbReference type="EMBL" id="RDEX01000002">
    <property type="protein sequence ID" value="RLY92291.1"/>
    <property type="molecule type" value="Genomic_DNA"/>
</dbReference>
<reference evidence="4 5" key="1">
    <citation type="submission" date="2018-10" db="EMBL/GenBank/DDBJ databases">
        <title>Kocuria tytonicola, new bacteria from the preen glands of American barn owls (Tyto furcata).</title>
        <authorList>
            <person name="Braun M.S."/>
            <person name="Wang E."/>
            <person name="Zimmermann S."/>
            <person name="Boutin S."/>
            <person name="Wagner H."/>
            <person name="Wink M."/>
        </authorList>
    </citation>
    <scope>NUCLEOTIDE SEQUENCE [LARGE SCALE GENOMIC DNA]</scope>
    <source>
        <strain evidence="4 5">473</strain>
    </source>
</reference>
<accession>A0A3L9L156</accession>
<dbReference type="PANTHER" id="PTHR43213:SF5">
    <property type="entry name" value="BIFUNCTIONAL DTTP_UTP PYROPHOSPHATASE_METHYLTRANSFERASE PROTEIN-RELATED"/>
    <property type="match status" value="1"/>
</dbReference>
<dbReference type="RefSeq" id="WP_121864940.1">
    <property type="nucleotide sequence ID" value="NZ_RDEX01000002.1"/>
</dbReference>
<dbReference type="HAMAP" id="MF_00528">
    <property type="entry name" value="Maf"/>
    <property type="match status" value="1"/>
</dbReference>
<evidence type="ECO:0000313" key="4">
    <source>
        <dbReference type="EMBL" id="RLY92291.1"/>
    </source>
</evidence>
<comment type="catalytic activity">
    <reaction evidence="3">
        <text>a 2'-deoxyribonucleoside 5'-triphosphate + H2O = a 2'-deoxyribonucleoside 5'-phosphate + diphosphate + H(+)</text>
        <dbReference type="Rhea" id="RHEA:44644"/>
        <dbReference type="ChEBI" id="CHEBI:15377"/>
        <dbReference type="ChEBI" id="CHEBI:15378"/>
        <dbReference type="ChEBI" id="CHEBI:33019"/>
        <dbReference type="ChEBI" id="CHEBI:61560"/>
        <dbReference type="ChEBI" id="CHEBI:65317"/>
        <dbReference type="EC" id="3.6.1.9"/>
    </reaction>
</comment>
<dbReference type="SUPFAM" id="SSF52972">
    <property type="entry name" value="ITPase-like"/>
    <property type="match status" value="1"/>
</dbReference>
<dbReference type="GO" id="GO:0005737">
    <property type="term" value="C:cytoplasm"/>
    <property type="evidence" value="ECO:0007669"/>
    <property type="project" value="UniProtKB-SubCell"/>
</dbReference>
<dbReference type="Gene3D" id="3.90.950.10">
    <property type="match status" value="1"/>
</dbReference>
<comment type="caution">
    <text evidence="4">The sequence shown here is derived from an EMBL/GenBank/DDBJ whole genome shotgun (WGS) entry which is preliminary data.</text>
</comment>
<dbReference type="CDD" id="cd00555">
    <property type="entry name" value="Maf"/>
    <property type="match status" value="1"/>
</dbReference>
<dbReference type="NCBIfam" id="TIGR00172">
    <property type="entry name" value="maf"/>
    <property type="match status" value="1"/>
</dbReference>
<name>A0A3L9L156_9MICC</name>
<gene>
    <name evidence="4" type="ORF">EAE32_09085</name>
</gene>
<dbReference type="PANTHER" id="PTHR43213">
    <property type="entry name" value="BIFUNCTIONAL DTTP/UTP PYROPHOSPHATASE/METHYLTRANSFERASE PROTEIN-RELATED"/>
    <property type="match status" value="1"/>
</dbReference>
<dbReference type="PIRSF" id="PIRSF006305">
    <property type="entry name" value="Maf"/>
    <property type="match status" value="1"/>
</dbReference>
<evidence type="ECO:0000256" key="3">
    <source>
        <dbReference type="HAMAP-Rule" id="MF_00528"/>
    </source>
</evidence>
<keyword evidence="3" id="KW-0963">Cytoplasm</keyword>
<comment type="catalytic activity">
    <reaction evidence="3">
        <text>a ribonucleoside 5'-triphosphate + H2O = a ribonucleoside 5'-phosphate + diphosphate + H(+)</text>
        <dbReference type="Rhea" id="RHEA:23996"/>
        <dbReference type="ChEBI" id="CHEBI:15377"/>
        <dbReference type="ChEBI" id="CHEBI:15378"/>
        <dbReference type="ChEBI" id="CHEBI:33019"/>
        <dbReference type="ChEBI" id="CHEBI:58043"/>
        <dbReference type="ChEBI" id="CHEBI:61557"/>
        <dbReference type="EC" id="3.6.1.9"/>
    </reaction>
</comment>
<protein>
    <recommendedName>
        <fullName evidence="3">Nucleoside triphosphate pyrophosphatase</fullName>
        <ecNumber evidence="3">3.6.1.9</ecNumber>
    </recommendedName>
    <alternativeName>
        <fullName evidence="3">Nucleotide pyrophosphatase</fullName>
        <shortName evidence="3">Nucleotide PPase</shortName>
    </alternativeName>
</protein>
<comment type="similarity">
    <text evidence="3">Belongs to the Maf family.</text>
</comment>
<comment type="function">
    <text evidence="3">Nucleoside triphosphate pyrophosphatase. May have a dual role in cell division arrest and in preventing the incorporation of modified nucleotides into cellular nucleic acids.</text>
</comment>
<dbReference type="AlphaFoldDB" id="A0A3L9L156"/>
<evidence type="ECO:0000256" key="1">
    <source>
        <dbReference type="ARBA" id="ARBA00001968"/>
    </source>
</evidence>
<dbReference type="GO" id="GO:0009117">
    <property type="term" value="P:nucleotide metabolic process"/>
    <property type="evidence" value="ECO:0007669"/>
    <property type="project" value="UniProtKB-KW"/>
</dbReference>
<dbReference type="InterPro" id="IPR003697">
    <property type="entry name" value="Maf-like"/>
</dbReference>
<dbReference type="Pfam" id="PF02545">
    <property type="entry name" value="Maf"/>
    <property type="match status" value="1"/>
</dbReference>
<evidence type="ECO:0000313" key="5">
    <source>
        <dbReference type="Proteomes" id="UP000277871"/>
    </source>
</evidence>
<comment type="subcellular location">
    <subcellularLocation>
        <location evidence="3">Cytoplasm</location>
    </subcellularLocation>
</comment>
<dbReference type="GO" id="GO:0047429">
    <property type="term" value="F:nucleoside triphosphate diphosphatase activity"/>
    <property type="evidence" value="ECO:0007669"/>
    <property type="project" value="UniProtKB-EC"/>
</dbReference>
<feature type="active site" description="Proton acceptor" evidence="3">
    <location>
        <position position="76"/>
    </location>
</feature>
<comment type="cofactor">
    <cofactor evidence="1 3">
        <name>a divalent metal cation</name>
        <dbReference type="ChEBI" id="CHEBI:60240"/>
    </cofactor>
</comment>
<dbReference type="EC" id="3.6.1.9" evidence="3"/>
<dbReference type="Proteomes" id="UP000277871">
    <property type="component" value="Unassembled WGS sequence"/>
</dbReference>
<comment type="caution">
    <text evidence="3">Lacks conserved residue(s) required for the propagation of feature annotation.</text>
</comment>
<proteinExistence type="inferred from homology"/>
<keyword evidence="5" id="KW-1185">Reference proteome</keyword>
<keyword evidence="3" id="KW-0546">Nucleotide metabolism</keyword>
<sequence length="212" mass="22226">MEPSLVLASQSPARAGLLQKACIPFDTVVSHVDEDAVVAAEGPLSPPDTALRLARAKAEAVAALPGGFGRLVLGCDSVFELDGRCYGKPHDPAVAVERIGAMSGRVGTLHTGHWLVDARRVPALGEGSIRSAHVHFAPLSAQEIRDYVATGEPLEVAGSFTLDGRGSLFIERVDGDPNAVIGLSLTAVRELLRAVGVSMTSWWDATAQRSPS</sequence>
<dbReference type="InterPro" id="IPR029001">
    <property type="entry name" value="ITPase-like_fam"/>
</dbReference>
<evidence type="ECO:0000256" key="2">
    <source>
        <dbReference type="ARBA" id="ARBA00022801"/>
    </source>
</evidence>
<organism evidence="4 5">
    <name type="scientific">Kocuria tytonicola</name>
    <dbReference type="NCBI Taxonomy" id="2055946"/>
    <lineage>
        <taxon>Bacteria</taxon>
        <taxon>Bacillati</taxon>
        <taxon>Actinomycetota</taxon>
        <taxon>Actinomycetes</taxon>
        <taxon>Micrococcales</taxon>
        <taxon>Micrococcaceae</taxon>
        <taxon>Kocuria</taxon>
    </lineage>
</organism>